<feature type="transmembrane region" description="Helical" evidence="1">
    <location>
        <begin position="117"/>
        <end position="139"/>
    </location>
</feature>
<dbReference type="EMBL" id="QGNW01001048">
    <property type="protein sequence ID" value="RVW57652.1"/>
    <property type="molecule type" value="Genomic_DNA"/>
</dbReference>
<reference evidence="3 4" key="1">
    <citation type="journal article" date="2018" name="PLoS Genet.">
        <title>Population sequencing reveals clonal diversity and ancestral inbreeding in the grapevine cultivar Chardonnay.</title>
        <authorList>
            <person name="Roach M.J."/>
            <person name="Johnson D.L."/>
            <person name="Bohlmann J."/>
            <person name="van Vuuren H.J."/>
            <person name="Jones S.J."/>
            <person name="Pretorius I.S."/>
            <person name="Schmidt S.A."/>
            <person name="Borneman A.R."/>
        </authorList>
    </citation>
    <scope>NUCLEOTIDE SEQUENCE [LARGE SCALE GENOMIC DNA]</scope>
    <source>
        <strain evidence="4">cv. Chardonnay</strain>
        <tissue evidence="3">Leaf</tissue>
    </source>
</reference>
<comment type="caution">
    <text evidence="3">The sequence shown here is derived from an EMBL/GenBank/DDBJ whole genome shotgun (WGS) entry which is preliminary data.</text>
</comment>
<name>A0A438FCG2_VITVI</name>
<evidence type="ECO:0000313" key="3">
    <source>
        <dbReference type="EMBL" id="RVW57652.1"/>
    </source>
</evidence>
<feature type="domain" description="IP5PC-F beta-propeller" evidence="2">
    <location>
        <begin position="25"/>
        <end position="84"/>
    </location>
</feature>
<dbReference type="Proteomes" id="UP000288805">
    <property type="component" value="Unassembled WGS sequence"/>
</dbReference>
<accession>A0A438FCG2</accession>
<organism evidence="3 4">
    <name type="scientific">Vitis vinifera</name>
    <name type="common">Grape</name>
    <dbReference type="NCBI Taxonomy" id="29760"/>
    <lineage>
        <taxon>Eukaryota</taxon>
        <taxon>Viridiplantae</taxon>
        <taxon>Streptophyta</taxon>
        <taxon>Embryophyta</taxon>
        <taxon>Tracheophyta</taxon>
        <taxon>Spermatophyta</taxon>
        <taxon>Magnoliopsida</taxon>
        <taxon>eudicotyledons</taxon>
        <taxon>Gunneridae</taxon>
        <taxon>Pentapetalae</taxon>
        <taxon>rosids</taxon>
        <taxon>Vitales</taxon>
        <taxon>Vitaceae</taxon>
        <taxon>Viteae</taxon>
        <taxon>Vitis</taxon>
    </lineage>
</organism>
<dbReference type="AlphaFoldDB" id="A0A438FCG2"/>
<gene>
    <name evidence="3" type="primary">IP5P13_1</name>
    <name evidence="3" type="ORF">CK203_096282</name>
</gene>
<keyword evidence="1" id="KW-1133">Transmembrane helix</keyword>
<evidence type="ECO:0000313" key="4">
    <source>
        <dbReference type="Proteomes" id="UP000288805"/>
    </source>
</evidence>
<keyword evidence="1" id="KW-0812">Transmembrane</keyword>
<dbReference type="InterPro" id="IPR056454">
    <property type="entry name" value="Beta-prop_IP5PC_F"/>
</dbReference>
<evidence type="ECO:0000256" key="1">
    <source>
        <dbReference type="SAM" id="Phobius"/>
    </source>
</evidence>
<sequence>MFKVPVHVSVHPGRPPSLEVRPHPLRETQIGCFLRSVVCTESQLWAGQECGVRVWNFSDLYGSACGAGGVTRSGDEETARFVNRCRPRLRSVWLWMRRIGWCGVGTRTARSELGRWISVWVMLLLQNVWLGLLIVLQFFHSL</sequence>
<protein>
    <submittedName>
        <fullName evidence="3">Type I inositol polyphosphate 5-phosphatase 13</fullName>
    </submittedName>
</protein>
<evidence type="ECO:0000259" key="2">
    <source>
        <dbReference type="Pfam" id="PF23754"/>
    </source>
</evidence>
<keyword evidence="1" id="KW-0472">Membrane</keyword>
<proteinExistence type="predicted"/>
<dbReference type="Pfam" id="PF23754">
    <property type="entry name" value="Beta-prop_IP5PC_F"/>
    <property type="match status" value="1"/>
</dbReference>